<dbReference type="GeneID" id="17257387"/>
<dbReference type="KEGG" id="ehx:EMIHUDRAFT_248030"/>
<evidence type="ECO:0000313" key="2">
    <source>
        <dbReference type="EnsemblProtists" id="EOD11237"/>
    </source>
</evidence>
<sequence>MSGWVGWEGVVEEYSLSAGKLLLGVAPGSRCAALGELHAGSVWHGSVRLSQLIEFGFLGRKLAGKRVVELGAGAGLPSLTLLAQPEVDASACVVISDFDHPALVQAIRENVRRNVSVLSSAAAARCRVVGHTWGESTEPLDAALSELGLSLTSVCSLLAPGGAVWSAHCHHWPGHEAADEHLFARAAACGLDVAAVPAAGSEMRCLFGEGSQLALVRQHAALSVSPLAGLAAEAAPPLQPGAEALSDEPLEPLDAPVELSSLPTELLELAPPAVALRYARLRGASVARELDSLGLSLDRIDVASWGLSVTAAAAASAHPNGDSARAGCGWAEIFVSQASDGGGGGSQGDDDRELYQGLLEGSPGGPSEDEGSGGEEANSDATGAF</sequence>
<dbReference type="PANTHER" id="PTHR14614:SF104">
    <property type="entry name" value="N-METHYLTRANSFERASE, PUTATIVE (AFU_ORTHOLOGUE AFUA_1G17750)-RELATED"/>
    <property type="match status" value="1"/>
</dbReference>
<name>A0A0D3IJ02_EMIH1</name>
<reference evidence="3" key="1">
    <citation type="journal article" date="2013" name="Nature">
        <title>Pan genome of the phytoplankton Emiliania underpins its global distribution.</title>
        <authorList>
            <person name="Read B.A."/>
            <person name="Kegel J."/>
            <person name="Klute M.J."/>
            <person name="Kuo A."/>
            <person name="Lefebvre S.C."/>
            <person name="Maumus F."/>
            <person name="Mayer C."/>
            <person name="Miller J."/>
            <person name="Monier A."/>
            <person name="Salamov A."/>
            <person name="Young J."/>
            <person name="Aguilar M."/>
            <person name="Claverie J.M."/>
            <person name="Frickenhaus S."/>
            <person name="Gonzalez K."/>
            <person name="Herman E.K."/>
            <person name="Lin Y.C."/>
            <person name="Napier J."/>
            <person name="Ogata H."/>
            <person name="Sarno A.F."/>
            <person name="Shmutz J."/>
            <person name="Schroeder D."/>
            <person name="de Vargas C."/>
            <person name="Verret F."/>
            <person name="von Dassow P."/>
            <person name="Valentin K."/>
            <person name="Van de Peer Y."/>
            <person name="Wheeler G."/>
            <person name="Dacks J.B."/>
            <person name="Delwiche C.F."/>
            <person name="Dyhrman S.T."/>
            <person name="Glockner G."/>
            <person name="John U."/>
            <person name="Richards T."/>
            <person name="Worden A.Z."/>
            <person name="Zhang X."/>
            <person name="Grigoriev I.V."/>
            <person name="Allen A.E."/>
            <person name="Bidle K."/>
            <person name="Borodovsky M."/>
            <person name="Bowler C."/>
            <person name="Brownlee C."/>
            <person name="Cock J.M."/>
            <person name="Elias M."/>
            <person name="Gladyshev V.N."/>
            <person name="Groth M."/>
            <person name="Guda C."/>
            <person name="Hadaegh A."/>
            <person name="Iglesias-Rodriguez M.D."/>
            <person name="Jenkins J."/>
            <person name="Jones B.M."/>
            <person name="Lawson T."/>
            <person name="Leese F."/>
            <person name="Lindquist E."/>
            <person name="Lobanov A."/>
            <person name="Lomsadze A."/>
            <person name="Malik S.B."/>
            <person name="Marsh M.E."/>
            <person name="Mackinder L."/>
            <person name="Mock T."/>
            <person name="Mueller-Roeber B."/>
            <person name="Pagarete A."/>
            <person name="Parker M."/>
            <person name="Probert I."/>
            <person name="Quesneville H."/>
            <person name="Raines C."/>
            <person name="Rensing S.A."/>
            <person name="Riano-Pachon D.M."/>
            <person name="Richier S."/>
            <person name="Rokitta S."/>
            <person name="Shiraiwa Y."/>
            <person name="Soanes D.M."/>
            <person name="van der Giezen M."/>
            <person name="Wahlund T.M."/>
            <person name="Williams B."/>
            <person name="Wilson W."/>
            <person name="Wolfe G."/>
            <person name="Wurch L.L."/>
        </authorList>
    </citation>
    <scope>NUCLEOTIDE SEQUENCE</scope>
</reference>
<evidence type="ECO:0000313" key="3">
    <source>
        <dbReference type="Proteomes" id="UP000013827"/>
    </source>
</evidence>
<dbReference type="RefSeq" id="XP_005763666.1">
    <property type="nucleotide sequence ID" value="XM_005763609.1"/>
</dbReference>
<dbReference type="InterPro" id="IPR019410">
    <property type="entry name" value="Methyltransf_16"/>
</dbReference>
<dbReference type="GO" id="GO:0005737">
    <property type="term" value="C:cytoplasm"/>
    <property type="evidence" value="ECO:0007669"/>
    <property type="project" value="TreeGrafter"/>
</dbReference>
<dbReference type="SUPFAM" id="SSF53335">
    <property type="entry name" value="S-adenosyl-L-methionine-dependent methyltransferases"/>
    <property type="match status" value="1"/>
</dbReference>
<dbReference type="InterPro" id="IPR029063">
    <property type="entry name" value="SAM-dependent_MTases_sf"/>
</dbReference>
<evidence type="ECO:0000256" key="1">
    <source>
        <dbReference type="SAM" id="MobiDB-lite"/>
    </source>
</evidence>
<reference evidence="2" key="2">
    <citation type="submission" date="2024-10" db="UniProtKB">
        <authorList>
            <consortium name="EnsemblProtists"/>
        </authorList>
    </citation>
    <scope>IDENTIFICATION</scope>
</reference>
<dbReference type="PaxDb" id="2903-EOD11237"/>
<dbReference type="Pfam" id="PF10294">
    <property type="entry name" value="Methyltransf_16"/>
    <property type="match status" value="1"/>
</dbReference>
<dbReference type="HOGENOM" id="CLU_656280_0_0_1"/>
<dbReference type="PANTHER" id="PTHR14614">
    <property type="entry name" value="HEPATOCELLULAR CARCINOMA-ASSOCIATED ANTIGEN"/>
    <property type="match status" value="1"/>
</dbReference>
<proteinExistence type="predicted"/>
<dbReference type="Proteomes" id="UP000013827">
    <property type="component" value="Unassembled WGS sequence"/>
</dbReference>
<feature type="region of interest" description="Disordered" evidence="1">
    <location>
        <begin position="339"/>
        <end position="385"/>
    </location>
</feature>
<protein>
    <submittedName>
        <fullName evidence="2">Uncharacterized protein</fullName>
    </submittedName>
</protein>
<dbReference type="EnsemblProtists" id="EOD11237">
    <property type="protein sequence ID" value="EOD11237"/>
    <property type="gene ID" value="EMIHUDRAFT_248030"/>
</dbReference>
<organism evidence="2 3">
    <name type="scientific">Emiliania huxleyi (strain CCMP1516)</name>
    <dbReference type="NCBI Taxonomy" id="280463"/>
    <lineage>
        <taxon>Eukaryota</taxon>
        <taxon>Haptista</taxon>
        <taxon>Haptophyta</taxon>
        <taxon>Prymnesiophyceae</taxon>
        <taxon>Isochrysidales</taxon>
        <taxon>Noelaerhabdaceae</taxon>
        <taxon>Emiliania</taxon>
    </lineage>
</organism>
<accession>A0A0D3IJ02</accession>
<keyword evidence="3" id="KW-1185">Reference proteome</keyword>
<dbReference type="AlphaFoldDB" id="A0A0D3IJ02"/>
<dbReference type="Gene3D" id="3.40.50.150">
    <property type="entry name" value="Vaccinia Virus protein VP39"/>
    <property type="match status" value="1"/>
</dbReference>